<feature type="transmembrane region" description="Helical" evidence="1">
    <location>
        <begin position="46"/>
        <end position="70"/>
    </location>
</feature>
<keyword evidence="3" id="KW-1185">Reference proteome</keyword>
<feature type="transmembrane region" description="Helical" evidence="1">
    <location>
        <begin position="131"/>
        <end position="155"/>
    </location>
</feature>
<keyword evidence="1" id="KW-1133">Transmembrane helix</keyword>
<feature type="transmembrane region" description="Helical" evidence="1">
    <location>
        <begin position="263"/>
        <end position="287"/>
    </location>
</feature>
<dbReference type="Gene3D" id="1.20.1070.10">
    <property type="entry name" value="Rhodopsin 7-helix transmembrane proteins"/>
    <property type="match status" value="1"/>
</dbReference>
<proteinExistence type="predicted"/>
<feature type="transmembrane region" description="Helical" evidence="1">
    <location>
        <begin position="90"/>
        <end position="110"/>
    </location>
</feature>
<organism evidence="4">
    <name type="scientific">Onchocerca flexuosa</name>
    <dbReference type="NCBI Taxonomy" id="387005"/>
    <lineage>
        <taxon>Eukaryota</taxon>
        <taxon>Metazoa</taxon>
        <taxon>Ecdysozoa</taxon>
        <taxon>Nematoda</taxon>
        <taxon>Chromadorea</taxon>
        <taxon>Rhabditida</taxon>
        <taxon>Spirurina</taxon>
        <taxon>Spiruromorpha</taxon>
        <taxon>Filarioidea</taxon>
        <taxon>Onchocercidae</taxon>
        <taxon>Onchocerca</taxon>
    </lineage>
</organism>
<reference evidence="2 3" key="1">
    <citation type="submission" date="2015-12" db="EMBL/GenBank/DDBJ databases">
        <title>Draft genome of the nematode, Onchocerca flexuosa.</title>
        <authorList>
            <person name="Mitreva M."/>
        </authorList>
    </citation>
    <scope>NUCLEOTIDE SEQUENCE [LARGE SCALE GENOMIC DNA]</scope>
    <source>
        <strain evidence="2">Red Deer</strain>
    </source>
</reference>
<dbReference type="AlphaFoldDB" id="A0A183H962"/>
<feature type="transmembrane region" description="Helical" evidence="1">
    <location>
        <begin position="175"/>
        <end position="202"/>
    </location>
</feature>
<accession>A0A183H962</accession>
<evidence type="ECO:0000256" key="1">
    <source>
        <dbReference type="SAM" id="Phobius"/>
    </source>
</evidence>
<dbReference type="EMBL" id="KZ269979">
    <property type="protein sequence ID" value="OZC11727.1"/>
    <property type="molecule type" value="Genomic_DNA"/>
</dbReference>
<gene>
    <name evidence="2" type="ORF">X798_00907</name>
</gene>
<sequence>MNIDLPTSSTVSYFLHVYAYLIIGPILVLMNTSVFLVVMTSKALRIPYLILAVVFLSNALTGISAILIGMKRLIISTVEEQYIVHYDCVLNVPILLLTTFFLNGWSLLMSSAERFFAVAYPAYYYTHTKQVIYPLIVMQYTITIIAVTSVIPASLTEPTRYVSHFCALEDVYSSYFHVTLVSLSSCSSIFSIALMFTVATILQKKLGTEFLSIYSHNRNLIRFLKKQIRYTQTALFFCCFTFCFVVVPLIVQCIYMTDPTVKSQTIVICSTYLPLLNSFNMVAFFMYRQKDLQDAAIHSLKWLFGKEKHNVQSVTTIVRFAE</sequence>
<dbReference type="OrthoDB" id="5851336at2759"/>
<dbReference type="SUPFAM" id="SSF81321">
    <property type="entry name" value="Family A G protein-coupled receptor-like"/>
    <property type="match status" value="1"/>
</dbReference>
<evidence type="ECO:0000313" key="2">
    <source>
        <dbReference type="EMBL" id="OZC11727.1"/>
    </source>
</evidence>
<evidence type="ECO:0000313" key="3">
    <source>
        <dbReference type="Proteomes" id="UP000242913"/>
    </source>
</evidence>
<keyword evidence="1" id="KW-0472">Membrane</keyword>
<keyword evidence="1" id="KW-0812">Transmembrane</keyword>
<reference evidence="4" key="2">
    <citation type="submission" date="2016-06" db="UniProtKB">
        <authorList>
            <consortium name="WormBaseParasite"/>
        </authorList>
    </citation>
    <scope>IDENTIFICATION</scope>
</reference>
<feature type="transmembrane region" description="Helical" evidence="1">
    <location>
        <begin position="17"/>
        <end position="39"/>
    </location>
</feature>
<dbReference type="WBParaSite" id="OFLC_0000402301-mRNA-1">
    <property type="protein sequence ID" value="OFLC_0000402301-mRNA-1"/>
    <property type="gene ID" value="OFLC_0000402301"/>
</dbReference>
<protein>
    <submittedName>
        <fullName evidence="4">G_PROTEIN_RECEP_F1_2 domain-containing protein</fullName>
    </submittedName>
</protein>
<evidence type="ECO:0000313" key="4">
    <source>
        <dbReference type="WBParaSite" id="OFLC_0000402301-mRNA-1"/>
    </source>
</evidence>
<dbReference type="Proteomes" id="UP000242913">
    <property type="component" value="Unassembled WGS sequence"/>
</dbReference>
<name>A0A183H962_9BILA</name>
<feature type="transmembrane region" description="Helical" evidence="1">
    <location>
        <begin position="234"/>
        <end position="257"/>
    </location>
</feature>